<dbReference type="PANTHER" id="PTHR35573:SF1">
    <property type="entry name" value="ML DOMAIN-CONTAINING PROTEIN"/>
    <property type="match status" value="1"/>
</dbReference>
<evidence type="ECO:0000313" key="3">
    <source>
        <dbReference type="Proteomes" id="UP001328107"/>
    </source>
</evidence>
<dbReference type="Proteomes" id="UP001328107">
    <property type="component" value="Unassembled WGS sequence"/>
</dbReference>
<sequence length="183" mass="20123">MLAAILLASLVGISSAASVGQAASCGFPNGTDTTFNWWQGDSTANFQFKSVVPIDAAGNTIYPVSLKQPLRVRAHFINNQNDFVAGKLLLSMKVFKYGSWSSCDWNQFNTRGLLDDQDACETDLDCPIIMGEHDMIVTIDFSKHTTLIGLLDNDAPYQLQLTLTDQISNTFVTVFTQTRCLTK</sequence>
<name>A0AAN5I658_9BILA</name>
<evidence type="ECO:0008006" key="4">
    <source>
        <dbReference type="Google" id="ProtNLM"/>
    </source>
</evidence>
<feature type="chain" id="PRO_5042862121" description="MD-2-related lipid-recognition domain-containing protein" evidence="1">
    <location>
        <begin position="17"/>
        <end position="183"/>
    </location>
</feature>
<dbReference type="PANTHER" id="PTHR35573">
    <property type="entry name" value="PROTEIN CBG22129"/>
    <property type="match status" value="1"/>
</dbReference>
<protein>
    <recommendedName>
        <fullName evidence="4">MD-2-related lipid-recognition domain-containing protein</fullName>
    </recommendedName>
</protein>
<comment type="caution">
    <text evidence="2">The sequence shown here is derived from an EMBL/GenBank/DDBJ whole genome shotgun (WGS) entry which is preliminary data.</text>
</comment>
<gene>
    <name evidence="2" type="ORF">PMAYCL1PPCAC_22201</name>
</gene>
<feature type="signal peptide" evidence="1">
    <location>
        <begin position="1"/>
        <end position="16"/>
    </location>
</feature>
<proteinExistence type="predicted"/>
<keyword evidence="3" id="KW-1185">Reference proteome</keyword>
<dbReference type="EMBL" id="BTRK01000005">
    <property type="protein sequence ID" value="GMR52006.1"/>
    <property type="molecule type" value="Genomic_DNA"/>
</dbReference>
<dbReference type="AlphaFoldDB" id="A0AAN5I658"/>
<accession>A0AAN5I658</accession>
<organism evidence="2 3">
    <name type="scientific">Pristionchus mayeri</name>
    <dbReference type="NCBI Taxonomy" id="1317129"/>
    <lineage>
        <taxon>Eukaryota</taxon>
        <taxon>Metazoa</taxon>
        <taxon>Ecdysozoa</taxon>
        <taxon>Nematoda</taxon>
        <taxon>Chromadorea</taxon>
        <taxon>Rhabditida</taxon>
        <taxon>Rhabditina</taxon>
        <taxon>Diplogasteromorpha</taxon>
        <taxon>Diplogasteroidea</taxon>
        <taxon>Neodiplogasteridae</taxon>
        <taxon>Pristionchus</taxon>
    </lineage>
</organism>
<evidence type="ECO:0000313" key="2">
    <source>
        <dbReference type="EMBL" id="GMR52006.1"/>
    </source>
</evidence>
<reference evidence="3" key="1">
    <citation type="submission" date="2022-10" db="EMBL/GenBank/DDBJ databases">
        <title>Genome assembly of Pristionchus species.</title>
        <authorList>
            <person name="Yoshida K."/>
            <person name="Sommer R.J."/>
        </authorList>
    </citation>
    <scope>NUCLEOTIDE SEQUENCE [LARGE SCALE GENOMIC DNA]</scope>
    <source>
        <strain evidence="3">RS5460</strain>
    </source>
</reference>
<evidence type="ECO:0000256" key="1">
    <source>
        <dbReference type="SAM" id="SignalP"/>
    </source>
</evidence>
<keyword evidence="1" id="KW-0732">Signal</keyword>